<dbReference type="Proteomes" id="UP000316621">
    <property type="component" value="Chromosome 5"/>
</dbReference>
<keyword evidence="3" id="KW-0963">Cytoplasm</keyword>
<keyword evidence="4" id="KW-1017">Isopeptide bond</keyword>
<evidence type="ECO:0000256" key="6">
    <source>
        <dbReference type="ARBA" id="ARBA00022843"/>
    </source>
</evidence>
<feature type="domain" description="Zinc-finger" evidence="11">
    <location>
        <begin position="138"/>
        <end position="259"/>
    </location>
</feature>
<evidence type="ECO:0000313" key="12">
    <source>
        <dbReference type="EMBL" id="RZC61485.1"/>
    </source>
</evidence>
<dbReference type="PANTHER" id="PTHR31169:SF15">
    <property type="entry name" value="EXPRESSED PROTEIN"/>
    <property type="match status" value="1"/>
</dbReference>
<evidence type="ECO:0000313" key="13">
    <source>
        <dbReference type="Proteomes" id="UP000316621"/>
    </source>
</evidence>
<dbReference type="GO" id="GO:0006355">
    <property type="term" value="P:regulation of DNA-templated transcription"/>
    <property type="evidence" value="ECO:0007669"/>
    <property type="project" value="InterPro"/>
</dbReference>
<evidence type="ECO:0000256" key="10">
    <source>
        <dbReference type="SAM" id="MobiDB-lite"/>
    </source>
</evidence>
<evidence type="ECO:0000256" key="5">
    <source>
        <dbReference type="ARBA" id="ARBA00022553"/>
    </source>
</evidence>
<feature type="compositionally biased region" description="Polar residues" evidence="10">
    <location>
        <begin position="82"/>
        <end position="92"/>
    </location>
</feature>
<evidence type="ECO:0000256" key="3">
    <source>
        <dbReference type="ARBA" id="ARBA00022490"/>
    </source>
</evidence>
<dbReference type="PANTHER" id="PTHR31169">
    <property type="entry name" value="OS05G0300700 PROTEIN"/>
    <property type="match status" value="1"/>
</dbReference>
<evidence type="ECO:0000256" key="1">
    <source>
        <dbReference type="ARBA" id="ARBA00004123"/>
    </source>
</evidence>
<dbReference type="InterPro" id="IPR018866">
    <property type="entry name" value="Znf-4CXXC_R1"/>
</dbReference>
<dbReference type="InterPro" id="IPR040221">
    <property type="entry name" value="CDCA7/CDA7L"/>
</dbReference>
<comment type="subcellular location">
    <subcellularLocation>
        <location evidence="2">Cytoplasm</location>
    </subcellularLocation>
    <subcellularLocation>
        <location evidence="1">Nucleus</location>
    </subcellularLocation>
</comment>
<gene>
    <name evidence="12" type="ORF">C5167_023252</name>
</gene>
<dbReference type="Pfam" id="PF10497">
    <property type="entry name" value="zf-4CXXC_R1"/>
    <property type="match status" value="1"/>
</dbReference>
<evidence type="ECO:0000256" key="7">
    <source>
        <dbReference type="ARBA" id="ARBA00023015"/>
    </source>
</evidence>
<dbReference type="EMBL" id="CM010719">
    <property type="protein sequence ID" value="RZC61485.1"/>
    <property type="molecule type" value="Genomic_DNA"/>
</dbReference>
<protein>
    <recommendedName>
        <fullName evidence="11">Zinc-finger domain-containing protein</fullName>
    </recommendedName>
</protein>
<organism evidence="12 13">
    <name type="scientific">Papaver somniferum</name>
    <name type="common">Opium poppy</name>
    <dbReference type="NCBI Taxonomy" id="3469"/>
    <lineage>
        <taxon>Eukaryota</taxon>
        <taxon>Viridiplantae</taxon>
        <taxon>Streptophyta</taxon>
        <taxon>Embryophyta</taxon>
        <taxon>Tracheophyta</taxon>
        <taxon>Spermatophyta</taxon>
        <taxon>Magnoliopsida</taxon>
        <taxon>Ranunculales</taxon>
        <taxon>Papaveraceae</taxon>
        <taxon>Papaveroideae</taxon>
        <taxon>Papaver</taxon>
    </lineage>
</organism>
<dbReference type="OMA" id="NGVFCRA"/>
<evidence type="ECO:0000256" key="9">
    <source>
        <dbReference type="ARBA" id="ARBA00023242"/>
    </source>
</evidence>
<keyword evidence="13" id="KW-1185">Reference proteome</keyword>
<evidence type="ECO:0000256" key="8">
    <source>
        <dbReference type="ARBA" id="ARBA00023163"/>
    </source>
</evidence>
<keyword evidence="9" id="KW-0539">Nucleus</keyword>
<keyword evidence="7" id="KW-0805">Transcription regulation</keyword>
<dbReference type="GO" id="GO:0005737">
    <property type="term" value="C:cytoplasm"/>
    <property type="evidence" value="ECO:0007669"/>
    <property type="project" value="UniProtKB-SubCell"/>
</dbReference>
<keyword evidence="6" id="KW-0832">Ubl conjugation</keyword>
<reference evidence="12 13" key="1">
    <citation type="journal article" date="2018" name="Science">
        <title>The opium poppy genome and morphinan production.</title>
        <authorList>
            <person name="Guo L."/>
            <person name="Winzer T."/>
            <person name="Yang X."/>
            <person name="Li Y."/>
            <person name="Ning Z."/>
            <person name="He Z."/>
            <person name="Teodor R."/>
            <person name="Lu Y."/>
            <person name="Bowser T.A."/>
            <person name="Graham I.A."/>
            <person name="Ye K."/>
        </authorList>
    </citation>
    <scope>NUCLEOTIDE SEQUENCE [LARGE SCALE GENOMIC DNA]</scope>
    <source>
        <strain evidence="13">cv. HN1</strain>
        <tissue evidence="12">Leaves</tissue>
    </source>
</reference>
<keyword evidence="5" id="KW-0597">Phosphoprotein</keyword>
<dbReference type="AlphaFoldDB" id="A0A4Y7JP83"/>
<evidence type="ECO:0000259" key="11">
    <source>
        <dbReference type="Pfam" id="PF10497"/>
    </source>
</evidence>
<evidence type="ECO:0000256" key="4">
    <source>
        <dbReference type="ARBA" id="ARBA00022499"/>
    </source>
</evidence>
<accession>A0A4Y7JP83</accession>
<proteinExistence type="predicted"/>
<feature type="region of interest" description="Disordered" evidence="10">
    <location>
        <begin position="69"/>
        <end position="96"/>
    </location>
</feature>
<keyword evidence="8" id="KW-0804">Transcription</keyword>
<evidence type="ECO:0000256" key="2">
    <source>
        <dbReference type="ARBA" id="ARBA00004496"/>
    </source>
</evidence>
<name>A0A4Y7JP83_PAPSO</name>
<dbReference type="GO" id="GO:0005634">
    <property type="term" value="C:nucleus"/>
    <property type="evidence" value="ECO:0007669"/>
    <property type="project" value="UniProtKB-SubCell"/>
</dbReference>
<dbReference type="OrthoDB" id="298344at2759"/>
<sequence>MGNLNSDSTYESLRIARISENMARLTSLGLDKSITELRTLASPSKTSPSKRKCCRKVYDYSSLRRSNRLISQSESVPRRSTRLNGTQISSLQGKGGISKQKEWKSFEAEERELEERNKISSDALSRRCDSRSRGSLYNPVFGICCHFCRQKKLCGEEDCKHCGDLDNDQPCIGKTSCSVCNSSNGVLCRACLKVRYGEELEEVRANKEWMCPHCIESNGIRPYWICNSSFCLKKRKMVPTGIAIFEAREMGYASVAHFLMDKLQKKGLTN</sequence>
<dbReference type="Gramene" id="RZC61485">
    <property type="protein sequence ID" value="RZC61485"/>
    <property type="gene ID" value="C5167_023252"/>
</dbReference>